<keyword evidence="1" id="KW-0732">Signal</keyword>
<feature type="signal peptide" evidence="1">
    <location>
        <begin position="1"/>
        <end position="17"/>
    </location>
</feature>
<accession>B8BZ42</accession>
<name>B8BZ42_THAPS</name>
<evidence type="ECO:0000313" key="2">
    <source>
        <dbReference type="EMBL" id="EED93282.1"/>
    </source>
</evidence>
<dbReference type="SMR" id="B8BZ42"/>
<reference evidence="2 3" key="2">
    <citation type="journal article" date="2008" name="Nature">
        <title>The Phaeodactylum genome reveals the evolutionary history of diatom genomes.</title>
        <authorList>
            <person name="Bowler C."/>
            <person name="Allen A.E."/>
            <person name="Badger J.H."/>
            <person name="Grimwood J."/>
            <person name="Jabbari K."/>
            <person name="Kuo A."/>
            <person name="Maheswari U."/>
            <person name="Martens C."/>
            <person name="Maumus F."/>
            <person name="Otillar R.P."/>
            <person name="Rayko E."/>
            <person name="Salamov A."/>
            <person name="Vandepoele K."/>
            <person name="Beszteri B."/>
            <person name="Gruber A."/>
            <person name="Heijde M."/>
            <person name="Katinka M."/>
            <person name="Mock T."/>
            <person name="Valentin K."/>
            <person name="Verret F."/>
            <person name="Berges J.A."/>
            <person name="Brownlee C."/>
            <person name="Cadoret J.P."/>
            <person name="Chiovitti A."/>
            <person name="Choi C.J."/>
            <person name="Coesel S."/>
            <person name="De Martino A."/>
            <person name="Detter J.C."/>
            <person name="Durkin C."/>
            <person name="Falciatore A."/>
            <person name="Fournet J."/>
            <person name="Haruta M."/>
            <person name="Huysman M.J."/>
            <person name="Jenkins B.D."/>
            <person name="Jiroutova K."/>
            <person name="Jorgensen R.E."/>
            <person name="Joubert Y."/>
            <person name="Kaplan A."/>
            <person name="Kroger N."/>
            <person name="Kroth P.G."/>
            <person name="La Roche J."/>
            <person name="Lindquist E."/>
            <person name="Lommer M."/>
            <person name="Martin-Jezequel V."/>
            <person name="Lopez P.J."/>
            <person name="Lucas S."/>
            <person name="Mangogna M."/>
            <person name="McGinnis K."/>
            <person name="Medlin L.K."/>
            <person name="Montsant A."/>
            <person name="Oudot-Le Secq M.P."/>
            <person name="Napoli C."/>
            <person name="Obornik M."/>
            <person name="Parker M.S."/>
            <person name="Petit J.L."/>
            <person name="Porcel B.M."/>
            <person name="Poulsen N."/>
            <person name="Robison M."/>
            <person name="Rychlewski L."/>
            <person name="Rynearson T.A."/>
            <person name="Schmutz J."/>
            <person name="Shapiro H."/>
            <person name="Siaut M."/>
            <person name="Stanley M."/>
            <person name="Sussman M.R."/>
            <person name="Taylor A.R."/>
            <person name="Vardi A."/>
            <person name="von Dassow P."/>
            <person name="Vyverman W."/>
            <person name="Willis A."/>
            <person name="Wyrwicz L.S."/>
            <person name="Rokhsar D.S."/>
            <person name="Weissenbach J."/>
            <person name="Armbrust E.V."/>
            <person name="Green B.R."/>
            <person name="Van de Peer Y."/>
            <person name="Grigoriev I.V."/>
        </authorList>
    </citation>
    <scope>NUCLEOTIDE SEQUENCE [LARGE SCALE GENOMIC DNA]</scope>
    <source>
        <strain evidence="2 3">CCMP1335</strain>
    </source>
</reference>
<dbReference type="HOGENOM" id="CLU_2228610_0_0_1"/>
<dbReference type="eggNOG" id="ENOG502T8YE">
    <property type="taxonomic scope" value="Eukaryota"/>
</dbReference>
<organism evidence="2 3">
    <name type="scientific">Thalassiosira pseudonana</name>
    <name type="common">Marine diatom</name>
    <name type="synonym">Cyclotella nana</name>
    <dbReference type="NCBI Taxonomy" id="35128"/>
    <lineage>
        <taxon>Eukaryota</taxon>
        <taxon>Sar</taxon>
        <taxon>Stramenopiles</taxon>
        <taxon>Ochrophyta</taxon>
        <taxon>Bacillariophyta</taxon>
        <taxon>Coscinodiscophyceae</taxon>
        <taxon>Thalassiosirophycidae</taxon>
        <taxon>Thalassiosirales</taxon>
        <taxon>Thalassiosiraceae</taxon>
        <taxon>Thalassiosira</taxon>
    </lineage>
</organism>
<evidence type="ECO:0000313" key="3">
    <source>
        <dbReference type="Proteomes" id="UP000001449"/>
    </source>
</evidence>
<gene>
    <name evidence="2" type="ORF">THAPSDRAFT_22214</name>
</gene>
<reference evidence="2 3" key="1">
    <citation type="journal article" date="2004" name="Science">
        <title>The genome of the diatom Thalassiosira pseudonana: ecology, evolution, and metabolism.</title>
        <authorList>
            <person name="Armbrust E.V."/>
            <person name="Berges J.A."/>
            <person name="Bowler C."/>
            <person name="Green B.R."/>
            <person name="Martinez D."/>
            <person name="Putnam N.H."/>
            <person name="Zhou S."/>
            <person name="Allen A.E."/>
            <person name="Apt K.E."/>
            <person name="Bechner M."/>
            <person name="Brzezinski M.A."/>
            <person name="Chaal B.K."/>
            <person name="Chiovitti A."/>
            <person name="Davis A.K."/>
            <person name="Demarest M.S."/>
            <person name="Detter J.C."/>
            <person name="Glavina T."/>
            <person name="Goodstein D."/>
            <person name="Hadi M.Z."/>
            <person name="Hellsten U."/>
            <person name="Hildebrand M."/>
            <person name="Jenkins B.D."/>
            <person name="Jurka J."/>
            <person name="Kapitonov V.V."/>
            <person name="Kroger N."/>
            <person name="Lau W.W."/>
            <person name="Lane T.W."/>
            <person name="Larimer F.W."/>
            <person name="Lippmeier J.C."/>
            <person name="Lucas S."/>
            <person name="Medina M."/>
            <person name="Montsant A."/>
            <person name="Obornik M."/>
            <person name="Parker M.S."/>
            <person name="Palenik B."/>
            <person name="Pazour G.J."/>
            <person name="Richardson P.M."/>
            <person name="Rynearson T.A."/>
            <person name="Saito M.A."/>
            <person name="Schwartz D.C."/>
            <person name="Thamatrakoln K."/>
            <person name="Valentin K."/>
            <person name="Vardi A."/>
            <person name="Wilkerson F.P."/>
            <person name="Rokhsar D.S."/>
        </authorList>
    </citation>
    <scope>NUCLEOTIDE SEQUENCE [LARGE SCALE GENOMIC DNA]</scope>
    <source>
        <strain evidence="2 3">CCMP1335</strain>
    </source>
</reference>
<dbReference type="PaxDb" id="35128-Thaps22214"/>
<dbReference type="OMA" id="EESWCAR"/>
<evidence type="ECO:0000256" key="1">
    <source>
        <dbReference type="SAM" id="SignalP"/>
    </source>
</evidence>
<dbReference type="GeneID" id="7447916"/>
<keyword evidence="3" id="KW-1185">Reference proteome</keyword>
<proteinExistence type="predicted"/>
<dbReference type="EMBL" id="CM000641">
    <property type="protein sequence ID" value="EED93282.1"/>
    <property type="molecule type" value="Genomic_DNA"/>
</dbReference>
<protein>
    <submittedName>
        <fullName evidence="2">Uncharacterized protein</fullName>
    </submittedName>
</protein>
<dbReference type="InParanoid" id="B8BZ42"/>
<dbReference type="Proteomes" id="UP000001449">
    <property type="component" value="Chromosome 4"/>
</dbReference>
<dbReference type="AlphaFoldDB" id="B8BZ42"/>
<dbReference type="KEGG" id="tps:THAPSDRAFT_22214"/>
<feature type="chain" id="PRO_5002868826" evidence="1">
    <location>
        <begin position="18"/>
        <end position="106"/>
    </location>
</feature>
<dbReference type="RefSeq" id="XP_002289745.1">
    <property type="nucleotide sequence ID" value="XM_002289709.1"/>
</dbReference>
<sequence length="106" mass="11426">MYKSALVLAAIVASASAFMPVSRSPPDGALGEESWCARAVVDMQIDVPSGSTFVNGESTPSVSRTVVRAEDADYEKEFAKLQKEAEERLDDKVAELMTNIETVGQK</sequence>